<dbReference type="RefSeq" id="WP_264845886.1">
    <property type="nucleotide sequence ID" value="NZ_BPMA01000016.1"/>
</dbReference>
<protein>
    <recommendedName>
        <fullName evidence="5">DUF4468 domain-containing protein</fullName>
    </recommendedName>
</protein>
<evidence type="ECO:0000313" key="4">
    <source>
        <dbReference type="Proteomes" id="UP001208692"/>
    </source>
</evidence>
<accession>A0AAV5AVC4</accession>
<dbReference type="AlphaFoldDB" id="A0AAV5AVC4"/>
<dbReference type="Proteomes" id="UP001207736">
    <property type="component" value="Unassembled WGS sequence"/>
</dbReference>
<evidence type="ECO:0000313" key="2">
    <source>
        <dbReference type="EMBL" id="GJM52451.1"/>
    </source>
</evidence>
<organism evidence="1 3">
    <name type="scientific">Capnocytophaga catalasegens</name>
    <dbReference type="NCBI Taxonomy" id="1004260"/>
    <lineage>
        <taxon>Bacteria</taxon>
        <taxon>Pseudomonadati</taxon>
        <taxon>Bacteroidota</taxon>
        <taxon>Flavobacteriia</taxon>
        <taxon>Flavobacteriales</taxon>
        <taxon>Flavobacteriaceae</taxon>
        <taxon>Capnocytophaga</taxon>
    </lineage>
</organism>
<sequence length="172" mass="20491">MMRVMLFFFIGLLSVKAQTEEINKQEYVYYFPEKIREGLAKEIYKWKNTEVFLVIREISIDESISFSLVPFYKSEIDTICYGFLKIKDSGRITYIDGKKYYVVYGLDQKYGTLYAPFMSLTERKKKVCEKQMLRKGQEEKMAQELYPTNFIQIYEHAKYISFDAEGNIIENK</sequence>
<name>A0AAV5AVC4_9FLAO</name>
<evidence type="ECO:0000313" key="1">
    <source>
        <dbReference type="EMBL" id="GJM49300.1"/>
    </source>
</evidence>
<proteinExistence type="predicted"/>
<gene>
    <name evidence="1" type="ORF">RCZ15_02750</name>
    <name evidence="2" type="ORF">RCZ16_07680</name>
</gene>
<evidence type="ECO:0008006" key="5">
    <source>
        <dbReference type="Google" id="ProtNLM"/>
    </source>
</evidence>
<reference evidence="1 4" key="1">
    <citation type="submission" date="2021-11" db="EMBL/GenBank/DDBJ databases">
        <title>Draft genome sequence of Capnocytophaga sp. strain KC07075 isolated from cat oral cavity.</title>
        <authorList>
            <person name="Suzuki M."/>
            <person name="Imaoka K."/>
            <person name="Kimura M."/>
            <person name="Morikawa S."/>
            <person name="Maeda K."/>
        </authorList>
    </citation>
    <scope>NUCLEOTIDE SEQUENCE</scope>
    <source>
        <strain evidence="1">KC07075</strain>
        <strain evidence="2 4">KC07079</strain>
    </source>
</reference>
<comment type="caution">
    <text evidence="1">The sequence shown here is derived from an EMBL/GenBank/DDBJ whole genome shotgun (WGS) entry which is preliminary data.</text>
</comment>
<evidence type="ECO:0000313" key="3">
    <source>
        <dbReference type="Proteomes" id="UP001207736"/>
    </source>
</evidence>
<dbReference type="Proteomes" id="UP001208692">
    <property type="component" value="Unassembled WGS sequence"/>
</dbReference>
<dbReference type="EMBL" id="BQKA01000006">
    <property type="protein sequence ID" value="GJM49300.1"/>
    <property type="molecule type" value="Genomic_DNA"/>
</dbReference>
<dbReference type="EMBL" id="BQKB01000013">
    <property type="protein sequence ID" value="GJM52451.1"/>
    <property type="molecule type" value="Genomic_DNA"/>
</dbReference>
<keyword evidence="4" id="KW-1185">Reference proteome</keyword>